<evidence type="ECO:0000313" key="2">
    <source>
        <dbReference type="Proteomes" id="UP000317046"/>
    </source>
</evidence>
<comment type="caution">
    <text evidence="1">The sequence shown here is derived from an EMBL/GenBank/DDBJ whole genome shotgun (WGS) entry which is preliminary data.</text>
</comment>
<proteinExistence type="predicted"/>
<dbReference type="AlphaFoldDB" id="A0A4Y3KUD8"/>
<organism evidence="1 2">
    <name type="scientific">Cellulomonas cellasea</name>
    <dbReference type="NCBI Taxonomy" id="43670"/>
    <lineage>
        <taxon>Bacteria</taxon>
        <taxon>Bacillati</taxon>
        <taxon>Actinomycetota</taxon>
        <taxon>Actinomycetes</taxon>
        <taxon>Micrococcales</taxon>
        <taxon>Cellulomonadaceae</taxon>
        <taxon>Cellulomonas</taxon>
    </lineage>
</organism>
<evidence type="ECO:0000313" key="1">
    <source>
        <dbReference type="EMBL" id="GEA87054.1"/>
    </source>
</evidence>
<keyword evidence="2" id="KW-1185">Reference proteome</keyword>
<dbReference type="EMBL" id="BJLR01000009">
    <property type="protein sequence ID" value="GEA87054.1"/>
    <property type="molecule type" value="Genomic_DNA"/>
</dbReference>
<name>A0A4Y3KUD8_9CELL</name>
<protein>
    <submittedName>
        <fullName evidence="1">Uncharacterized protein</fullName>
    </submittedName>
</protein>
<accession>A0A4Y3KUD8</accession>
<gene>
    <name evidence="1" type="ORF">CCE01nite_10030</name>
</gene>
<reference evidence="1" key="1">
    <citation type="submission" date="2019-06" db="EMBL/GenBank/DDBJ databases">
        <title>Whole genome shotgun sequence of Cellulomonas cellasea NBRC 3753.</title>
        <authorList>
            <person name="Hosoyama A."/>
            <person name="Uohara A."/>
            <person name="Ohji S."/>
            <person name="Ichikawa N."/>
        </authorList>
    </citation>
    <scope>NUCLEOTIDE SEQUENCE [LARGE SCALE GENOMIC DNA]</scope>
    <source>
        <strain evidence="1">NBRC 3753</strain>
    </source>
</reference>
<dbReference type="Proteomes" id="UP000317046">
    <property type="component" value="Unassembled WGS sequence"/>
</dbReference>
<sequence>MRLTTGSRLCAIGYESTGAASTSTVVAARRTVSAGRLVEVAGGVLGELSSGIECEASPAGRRRRRPAPVGRRGRVWAGDRRRWSRGVVGLGERLARRDRVVRPPAGSGHGEDPLRRGQATGLLVETLTYYRASRALFAG</sequence>